<name>A0A0D1JUL3_9MYCO</name>
<dbReference type="PATRIC" id="fig|280871.6.peg.2895"/>
<dbReference type="EMBL" id="JXST01000018">
    <property type="protein sequence ID" value="KIU16264.1"/>
    <property type="molecule type" value="Genomic_DNA"/>
</dbReference>
<organism evidence="1 2">
    <name type="scientific">Mycolicibacterium llatzerense</name>
    <dbReference type="NCBI Taxonomy" id="280871"/>
    <lineage>
        <taxon>Bacteria</taxon>
        <taxon>Bacillati</taxon>
        <taxon>Actinomycetota</taxon>
        <taxon>Actinomycetes</taxon>
        <taxon>Mycobacteriales</taxon>
        <taxon>Mycobacteriaceae</taxon>
        <taxon>Mycolicibacterium</taxon>
    </lineage>
</organism>
<keyword evidence="2" id="KW-1185">Reference proteome</keyword>
<accession>A0A0D1JUL3</accession>
<evidence type="ECO:0000313" key="2">
    <source>
        <dbReference type="Proteomes" id="UP000032221"/>
    </source>
</evidence>
<comment type="caution">
    <text evidence="1">The sequence shown here is derived from an EMBL/GenBank/DDBJ whole genome shotgun (WGS) entry which is preliminary data.</text>
</comment>
<proteinExistence type="predicted"/>
<protein>
    <submittedName>
        <fullName evidence="1">Uncharacterized protein</fullName>
    </submittedName>
</protein>
<evidence type="ECO:0000313" key="1">
    <source>
        <dbReference type="EMBL" id="KIU16264.1"/>
    </source>
</evidence>
<sequence>MPVLLVGLRWLFDTEQPAGAVQSPGGDGLPSVGGRAFRFVPSDRSGHAAVGIAVTSSVAGDVIDGHEVAGFIDLLESAGEEIVAVEVIAAGSYCTMRLAREAHPSLRSAVSHYRVQHLLRANASPFGPVDNTETVAAVSATDLHRQVLNGKANVRTSKPIVYWVDLIDSPATTFTTITQPEPHLATR</sequence>
<dbReference type="AlphaFoldDB" id="A0A0D1JUL3"/>
<dbReference type="Proteomes" id="UP000032221">
    <property type="component" value="Unassembled WGS sequence"/>
</dbReference>
<gene>
    <name evidence="1" type="ORF">TL10_13950</name>
</gene>
<reference evidence="1 2" key="1">
    <citation type="submission" date="2015-01" db="EMBL/GenBank/DDBJ databases">
        <title>Genome sequence of Mycobacterium llatzerense and Mycobacterium immunogenum recovered from brain abscess.</title>
        <authorList>
            <person name="Greninger A.L."/>
            <person name="Langelier C."/>
            <person name="Cunningham G."/>
            <person name="Chiu C.Y."/>
            <person name="Miller S."/>
        </authorList>
    </citation>
    <scope>NUCLEOTIDE SEQUENCE [LARGE SCALE GENOMIC DNA]</scope>
    <source>
        <strain evidence="1 2">CLUC14</strain>
    </source>
</reference>